<dbReference type="RefSeq" id="WP_157362435.1">
    <property type="nucleotide sequence ID" value="NZ_WOWS01000001.1"/>
</dbReference>
<dbReference type="InterPro" id="IPR013785">
    <property type="entry name" value="Aldolase_TIM"/>
</dbReference>
<dbReference type="InterPro" id="IPR013132">
    <property type="entry name" value="PseI/NeuA/B-like_N"/>
</dbReference>
<dbReference type="SUPFAM" id="SSF51569">
    <property type="entry name" value="Aldolase"/>
    <property type="match status" value="1"/>
</dbReference>
<dbReference type="InterPro" id="IPR057736">
    <property type="entry name" value="SAF_PseI/NeuA/NeuB"/>
</dbReference>
<dbReference type="CDD" id="cd11615">
    <property type="entry name" value="SAF_NeuB_like"/>
    <property type="match status" value="1"/>
</dbReference>
<dbReference type="InterPro" id="IPR036732">
    <property type="entry name" value="AFP_Neu5c_C_sf"/>
</dbReference>
<dbReference type="PANTHER" id="PTHR42966:SF1">
    <property type="entry name" value="SIALIC ACID SYNTHASE"/>
    <property type="match status" value="1"/>
</dbReference>
<dbReference type="InterPro" id="IPR013974">
    <property type="entry name" value="SAF"/>
</dbReference>
<organism evidence="2 3">
    <name type="scientific">Winogradskyella endarachnes</name>
    <dbReference type="NCBI Taxonomy" id="2681965"/>
    <lineage>
        <taxon>Bacteria</taxon>
        <taxon>Pseudomonadati</taxon>
        <taxon>Bacteroidota</taxon>
        <taxon>Flavobacteriia</taxon>
        <taxon>Flavobacteriales</taxon>
        <taxon>Flavobacteriaceae</taxon>
        <taxon>Winogradskyella</taxon>
    </lineage>
</organism>
<dbReference type="AlphaFoldDB" id="A0A6L6U661"/>
<dbReference type="Gene3D" id="3.20.20.70">
    <property type="entry name" value="Aldolase class I"/>
    <property type="match status" value="1"/>
</dbReference>
<dbReference type="PANTHER" id="PTHR42966">
    <property type="entry name" value="N-ACETYLNEURAMINATE SYNTHASE"/>
    <property type="match status" value="1"/>
</dbReference>
<accession>A0A6L6U661</accession>
<dbReference type="Gene3D" id="3.90.1210.10">
    <property type="entry name" value="Antifreeze-like/N-acetylneuraminic acid synthase C-terminal domain"/>
    <property type="match status" value="1"/>
</dbReference>
<dbReference type="Pfam" id="PF08666">
    <property type="entry name" value="SAF"/>
    <property type="match status" value="1"/>
</dbReference>
<dbReference type="EMBL" id="WOWS01000001">
    <property type="protein sequence ID" value="MUU77648.1"/>
    <property type="molecule type" value="Genomic_DNA"/>
</dbReference>
<evidence type="ECO:0000313" key="3">
    <source>
        <dbReference type="Proteomes" id="UP000478208"/>
    </source>
</evidence>
<keyword evidence="3" id="KW-1185">Reference proteome</keyword>
<sequence>MKNNPFIEISGRKIGADFPPIVIAEIGINHEGSIVVAKEMVDAAFRAGAEMVKHQTHIVEDEMSIAAKKVIPGNADVSIYDIMERCALNEADELELKNYVESKGMIFISTPFSRAAAERLNKFNVPAYKIGSGECNNYPLLEHIAKFGKPVILSTGMNTIESVSKAVAIFEAHKTPLALLHTTNLYPTPSHLVRFGAMMELHNAFPQNVYGLSDHTLNNNACLGAVALGASILERHFTDHMERKGPDIVCSMDEEACKNLVTGSQEIWSMRGGTKEPAKEEKVTIDFAFATVCTIAKVNKGDILTEQNIWVKRPGTGKILAEDYKTILGKVAQRTIEEGEHLDYKDFI</sequence>
<dbReference type="SUPFAM" id="SSF51269">
    <property type="entry name" value="AFP III-like domain"/>
    <property type="match status" value="1"/>
</dbReference>
<evidence type="ECO:0000313" key="2">
    <source>
        <dbReference type="EMBL" id="MUU77648.1"/>
    </source>
</evidence>
<reference evidence="2 3" key="1">
    <citation type="submission" date="2019-12" db="EMBL/GenBank/DDBJ databases">
        <authorList>
            <person name="Li J."/>
        </authorList>
    </citation>
    <scope>NUCLEOTIDE SEQUENCE [LARGE SCALE GENOMIC DNA]</scope>
    <source>
        <strain evidence="2 3">HL2-2</strain>
    </source>
</reference>
<dbReference type="SMART" id="SM00858">
    <property type="entry name" value="SAF"/>
    <property type="match status" value="1"/>
</dbReference>
<gene>
    <name evidence="2" type="ORF">GN138_04260</name>
</gene>
<dbReference type="InterPro" id="IPR051690">
    <property type="entry name" value="PseI-like"/>
</dbReference>
<comment type="caution">
    <text evidence="2">The sequence shown here is derived from an EMBL/GenBank/DDBJ whole genome shotgun (WGS) entry which is preliminary data.</text>
</comment>
<dbReference type="InterPro" id="IPR006190">
    <property type="entry name" value="SAF_AFP_Neu5Ac"/>
</dbReference>
<dbReference type="PROSITE" id="PS50844">
    <property type="entry name" value="AFP_LIKE"/>
    <property type="match status" value="1"/>
</dbReference>
<feature type="domain" description="AFP-like" evidence="1">
    <location>
        <begin position="291"/>
        <end position="348"/>
    </location>
</feature>
<dbReference type="GO" id="GO:0016051">
    <property type="term" value="P:carbohydrate biosynthetic process"/>
    <property type="evidence" value="ECO:0007669"/>
    <property type="project" value="InterPro"/>
</dbReference>
<dbReference type="Proteomes" id="UP000478208">
    <property type="component" value="Unassembled WGS sequence"/>
</dbReference>
<evidence type="ECO:0000259" key="1">
    <source>
        <dbReference type="PROSITE" id="PS50844"/>
    </source>
</evidence>
<dbReference type="GO" id="GO:0047444">
    <property type="term" value="F:N-acylneuraminate-9-phosphate synthase activity"/>
    <property type="evidence" value="ECO:0007669"/>
    <property type="project" value="TreeGrafter"/>
</dbReference>
<proteinExistence type="predicted"/>
<name>A0A6L6U661_9FLAO</name>
<protein>
    <submittedName>
        <fullName evidence="2">Polyhydroxyalkanoate biosynthesis repressor PhaR</fullName>
    </submittedName>
</protein>
<dbReference type="Pfam" id="PF03102">
    <property type="entry name" value="NeuB"/>
    <property type="match status" value="1"/>
</dbReference>